<accession>A0A0B0P072</accession>
<proteinExistence type="predicted"/>
<protein>
    <submittedName>
        <fullName evidence="1">Eukaryotic translation initiation factor 3 subunit D</fullName>
    </submittedName>
</protein>
<evidence type="ECO:0000313" key="2">
    <source>
        <dbReference type="Proteomes" id="UP000032142"/>
    </source>
</evidence>
<keyword evidence="1" id="KW-0396">Initiation factor</keyword>
<dbReference type="GO" id="GO:0003743">
    <property type="term" value="F:translation initiation factor activity"/>
    <property type="evidence" value="ECO:0007669"/>
    <property type="project" value="UniProtKB-KW"/>
</dbReference>
<evidence type="ECO:0000313" key="1">
    <source>
        <dbReference type="EMBL" id="KHG18465.1"/>
    </source>
</evidence>
<gene>
    <name evidence="1" type="ORF">F383_26177</name>
</gene>
<dbReference type="EMBL" id="KN410661">
    <property type="protein sequence ID" value="KHG18465.1"/>
    <property type="molecule type" value="Genomic_DNA"/>
</dbReference>
<sequence length="36" mass="4163">MSLFSFTRSVYAYSVPKKFIGSATFNYKNDDNDFSN</sequence>
<keyword evidence="1" id="KW-0648">Protein biosynthesis</keyword>
<organism evidence="1 2">
    <name type="scientific">Gossypium arboreum</name>
    <name type="common">Tree cotton</name>
    <name type="synonym">Gossypium nanking</name>
    <dbReference type="NCBI Taxonomy" id="29729"/>
    <lineage>
        <taxon>Eukaryota</taxon>
        <taxon>Viridiplantae</taxon>
        <taxon>Streptophyta</taxon>
        <taxon>Embryophyta</taxon>
        <taxon>Tracheophyta</taxon>
        <taxon>Spermatophyta</taxon>
        <taxon>Magnoliopsida</taxon>
        <taxon>eudicotyledons</taxon>
        <taxon>Gunneridae</taxon>
        <taxon>Pentapetalae</taxon>
        <taxon>rosids</taxon>
        <taxon>malvids</taxon>
        <taxon>Malvales</taxon>
        <taxon>Malvaceae</taxon>
        <taxon>Malvoideae</taxon>
        <taxon>Gossypium</taxon>
    </lineage>
</organism>
<dbReference type="Proteomes" id="UP000032142">
    <property type="component" value="Unassembled WGS sequence"/>
</dbReference>
<dbReference type="AlphaFoldDB" id="A0A0B0P072"/>
<keyword evidence="2" id="KW-1185">Reference proteome</keyword>
<name>A0A0B0P072_GOSAR</name>
<reference evidence="2" key="1">
    <citation type="submission" date="2014-09" db="EMBL/GenBank/DDBJ databases">
        <authorList>
            <person name="Mudge J."/>
            <person name="Ramaraj T."/>
            <person name="Lindquist I.E."/>
            <person name="Bharti A.K."/>
            <person name="Sundararajan A."/>
            <person name="Cameron C.T."/>
            <person name="Woodward J.E."/>
            <person name="May G.D."/>
            <person name="Brubaker C."/>
            <person name="Broadhvest J."/>
            <person name="Wilkins T.A."/>
        </authorList>
    </citation>
    <scope>NUCLEOTIDE SEQUENCE</scope>
    <source>
        <strain evidence="2">cv. AKA8401</strain>
    </source>
</reference>